<keyword evidence="9 19" id="KW-0479">Metal-binding</keyword>
<evidence type="ECO:0000256" key="17">
    <source>
        <dbReference type="PIRNR" id="PIRNR038895"/>
    </source>
</evidence>
<dbReference type="SUPFAM" id="SSF53244">
    <property type="entry name" value="MurD-like peptide ligases, peptide-binding domain"/>
    <property type="match status" value="1"/>
</dbReference>
<keyword evidence="7 17" id="KW-0554">One-carbon metabolism</keyword>
<proteinExistence type="inferred from homology"/>
<keyword evidence="12 18" id="KW-0067">ATP-binding</keyword>
<dbReference type="GO" id="GO:0005829">
    <property type="term" value="C:cytosol"/>
    <property type="evidence" value="ECO:0007669"/>
    <property type="project" value="TreeGrafter"/>
</dbReference>
<dbReference type="EC" id="6.3.2.17" evidence="17"/>
<dbReference type="EMBL" id="CP034205">
    <property type="protein sequence ID" value="QBZ55942.1"/>
    <property type="molecule type" value="Genomic_DNA"/>
</dbReference>
<evidence type="ECO:0000256" key="19">
    <source>
        <dbReference type="PIRSR" id="PIRSR038895-2"/>
    </source>
</evidence>
<comment type="similarity">
    <text evidence="5 17">Belongs to the folylpolyglutamate synthase family.</text>
</comment>
<evidence type="ECO:0000256" key="13">
    <source>
        <dbReference type="ARBA" id="ARBA00022842"/>
    </source>
</evidence>
<dbReference type="NCBIfam" id="TIGR01499">
    <property type="entry name" value="folC"/>
    <property type="match status" value="1"/>
</dbReference>
<evidence type="ECO:0000256" key="16">
    <source>
        <dbReference type="ARBA" id="ARBA00047493"/>
    </source>
</evidence>
<dbReference type="GO" id="GO:0005759">
    <property type="term" value="C:mitochondrial matrix"/>
    <property type="evidence" value="ECO:0007669"/>
    <property type="project" value="UniProtKB-SubCell"/>
</dbReference>
<evidence type="ECO:0000313" key="21">
    <source>
        <dbReference type="Proteomes" id="UP000294847"/>
    </source>
</evidence>
<protein>
    <recommendedName>
        <fullName evidence="17">Folylpolyglutamate synthase</fullName>
        <ecNumber evidence="17">6.3.2.17</ecNumber>
    </recommendedName>
    <alternativeName>
        <fullName evidence="17">Folylpoly-gamma-glutamate synthetase</fullName>
    </alternativeName>
    <alternativeName>
        <fullName evidence="17">Tetrahydrofolylpolyglutamate synthase</fullName>
    </alternativeName>
</protein>
<evidence type="ECO:0000256" key="6">
    <source>
        <dbReference type="ARBA" id="ARBA00022490"/>
    </source>
</evidence>
<keyword evidence="10 18" id="KW-0547">Nucleotide-binding</keyword>
<evidence type="ECO:0000256" key="14">
    <source>
        <dbReference type="ARBA" id="ARBA00023128"/>
    </source>
</evidence>
<feature type="binding site" evidence="18">
    <location>
        <position position="369"/>
    </location>
    <ligand>
        <name>ATP</name>
        <dbReference type="ChEBI" id="CHEBI:30616"/>
    </ligand>
</feature>
<dbReference type="InterPro" id="IPR036615">
    <property type="entry name" value="Mur_ligase_C_dom_sf"/>
</dbReference>
<dbReference type="Gene3D" id="3.40.1190.10">
    <property type="entry name" value="Mur-like, catalytic domain"/>
    <property type="match status" value="1"/>
</dbReference>
<dbReference type="InterPro" id="IPR023600">
    <property type="entry name" value="Folylpolyglutamate_synth_euk"/>
</dbReference>
<dbReference type="GO" id="GO:0005524">
    <property type="term" value="F:ATP binding"/>
    <property type="evidence" value="ECO:0007669"/>
    <property type="project" value="UniProtKB-KW"/>
</dbReference>
<dbReference type="InterPro" id="IPR001645">
    <property type="entry name" value="Folylpolyglutamate_synth"/>
</dbReference>
<accession>A0A4P7N380</accession>
<dbReference type="GO" id="GO:0004326">
    <property type="term" value="F:tetrahydrofolylpolyglutamate synthase activity"/>
    <property type="evidence" value="ECO:0007669"/>
    <property type="project" value="UniProtKB-EC"/>
</dbReference>
<sequence length="571" mass="63150">MLVARASIRPNAQLRWTLTANIRSRTFSSRVSRGQSYSSQDAIDLLNTLQTPFKVFQARVAAGVRPDASFMTEMRSCLARIGHSPRDLDRLNIVHVAGTKGKGTVCAYVDSILNRWRASHGVPGKLGLLTSPHLISVRERIRINSEPVSEDLFAKYFFEVWDRLEQNPPQGSVEGVSNDGSGRKDDWLDHWSGGSYAGKPIYARYLTLMSWHLFLSEGVDLAVYETGIGGEYDATNVVERPLATAITTLGIDHVHALGGTIGEIAWHKAGIIKSGSMNYTVRHEAFPEAEDVLKERAAEKGAELELLEIDPRLDTVKINPDKEFQRKNATLGVALAEAALSKLDPSFTVKESLPQEFVEGLEKVVWRGRCEVKEEDDVRWHIDGAHTLDSLKVAGGWFADEVKTKYVPWMIIYGWYGLANFFPDLVLEHLYSISKAAPRQPNSYRTFVPQPGHQTAKGLTWWSFAQIEHMLSRASSEFVNLTVDAAEVDSLKVQHAFAKKWLELDPNAGEVKIVARIEEAIQAVRQLAAGKAPSAAGKGNHQPDQVQALVTGSIHLIGGALEILEGDAKTL</sequence>
<dbReference type="UniPathway" id="UPA00850"/>
<feature type="binding site" evidence="19">
    <location>
        <position position="225"/>
    </location>
    <ligand>
        <name>Mg(2+)</name>
        <dbReference type="ChEBI" id="CHEBI:18420"/>
        <label>1</label>
    </ligand>
</feature>
<evidence type="ECO:0000256" key="15">
    <source>
        <dbReference type="ARBA" id="ARBA00023136"/>
    </source>
</evidence>
<comment type="pathway">
    <text evidence="4 17">Cofactor biosynthesis; tetrahydrofolylpolyglutamate biosynthesis.</text>
</comment>
<comment type="cofactor">
    <cofactor evidence="17">
        <name>a monovalent cation</name>
        <dbReference type="ChEBI" id="CHEBI:60242"/>
    </cofactor>
    <text evidence="17">A monovalent cation.</text>
</comment>
<dbReference type="PANTHER" id="PTHR11136:SF5">
    <property type="entry name" value="FOLYLPOLYGLUTAMATE SYNTHASE, MITOCHONDRIAL"/>
    <property type="match status" value="1"/>
</dbReference>
<evidence type="ECO:0000256" key="9">
    <source>
        <dbReference type="ARBA" id="ARBA00022723"/>
    </source>
</evidence>
<keyword evidence="13 19" id="KW-0460">Magnesium</keyword>
<feature type="binding site" evidence="19">
    <location>
        <position position="131"/>
    </location>
    <ligand>
        <name>Mg(2+)</name>
        <dbReference type="ChEBI" id="CHEBI:18420"/>
        <label>1</label>
    </ligand>
</feature>
<evidence type="ECO:0000256" key="4">
    <source>
        <dbReference type="ARBA" id="ARBA00005150"/>
    </source>
</evidence>
<comment type="subcellular location">
    <subcellularLocation>
        <location evidence="3">Cytoplasm</location>
    </subcellularLocation>
    <subcellularLocation>
        <location evidence="1">Mitochondrion inner membrane</location>
    </subcellularLocation>
    <subcellularLocation>
        <location evidence="2">Mitochondrion matrix</location>
    </subcellularLocation>
</comment>
<dbReference type="Proteomes" id="UP000294847">
    <property type="component" value="Chromosome 2"/>
</dbReference>
<dbReference type="GO" id="GO:0005743">
    <property type="term" value="C:mitochondrial inner membrane"/>
    <property type="evidence" value="ECO:0007669"/>
    <property type="project" value="UniProtKB-SubCell"/>
</dbReference>
<evidence type="ECO:0000256" key="8">
    <source>
        <dbReference type="ARBA" id="ARBA00022598"/>
    </source>
</evidence>
<evidence type="ECO:0000256" key="12">
    <source>
        <dbReference type="ARBA" id="ARBA00022840"/>
    </source>
</evidence>
<dbReference type="SUPFAM" id="SSF53623">
    <property type="entry name" value="MurD-like peptide ligases, catalytic domain"/>
    <property type="match status" value="1"/>
</dbReference>
<dbReference type="InterPro" id="IPR036565">
    <property type="entry name" value="Mur-like_cat_sf"/>
</dbReference>
<evidence type="ECO:0000256" key="7">
    <source>
        <dbReference type="ARBA" id="ARBA00022563"/>
    </source>
</evidence>
<dbReference type="PANTHER" id="PTHR11136">
    <property type="entry name" value="FOLYLPOLYGLUTAMATE SYNTHASE-RELATED"/>
    <property type="match status" value="1"/>
</dbReference>
<keyword evidence="15" id="KW-0472">Membrane</keyword>
<dbReference type="InterPro" id="IPR018109">
    <property type="entry name" value="Folylpolyglutamate_synth_CS"/>
</dbReference>
<evidence type="ECO:0000256" key="10">
    <source>
        <dbReference type="ARBA" id="ARBA00022741"/>
    </source>
</evidence>
<dbReference type="AlphaFoldDB" id="A0A4P7N380"/>
<gene>
    <name evidence="20" type="ORF">PoMZ_00848</name>
</gene>
<organism evidence="20 21">
    <name type="scientific">Pyricularia oryzae</name>
    <name type="common">Rice blast fungus</name>
    <name type="synonym">Magnaporthe oryzae</name>
    <dbReference type="NCBI Taxonomy" id="318829"/>
    <lineage>
        <taxon>Eukaryota</taxon>
        <taxon>Fungi</taxon>
        <taxon>Dikarya</taxon>
        <taxon>Ascomycota</taxon>
        <taxon>Pezizomycotina</taxon>
        <taxon>Sordariomycetes</taxon>
        <taxon>Sordariomycetidae</taxon>
        <taxon>Magnaporthales</taxon>
        <taxon>Pyriculariaceae</taxon>
        <taxon>Pyricularia</taxon>
    </lineage>
</organism>
<dbReference type="PROSITE" id="PS01012">
    <property type="entry name" value="FOLYLPOLYGLU_SYNT_2"/>
    <property type="match status" value="1"/>
</dbReference>
<evidence type="ECO:0000256" key="5">
    <source>
        <dbReference type="ARBA" id="ARBA00008276"/>
    </source>
</evidence>
<evidence type="ECO:0000256" key="1">
    <source>
        <dbReference type="ARBA" id="ARBA00004273"/>
    </source>
</evidence>
<dbReference type="GO" id="GO:0046872">
    <property type="term" value="F:metal ion binding"/>
    <property type="evidence" value="ECO:0007669"/>
    <property type="project" value="UniProtKB-KW"/>
</dbReference>
<evidence type="ECO:0000313" key="20">
    <source>
        <dbReference type="EMBL" id="QBZ55942.1"/>
    </source>
</evidence>
<keyword evidence="11" id="KW-0999">Mitochondrion inner membrane</keyword>
<reference evidence="20 21" key="1">
    <citation type="journal article" date="2019" name="Mol. Biol. Evol.">
        <title>Blast fungal genomes show frequent chromosomal changes, gene gains and losses, and effector gene turnover.</title>
        <authorList>
            <person name="Gomez Luciano L.B."/>
            <person name="Jason Tsai I."/>
            <person name="Chuma I."/>
            <person name="Tosa Y."/>
            <person name="Chen Y.H."/>
            <person name="Li J.Y."/>
            <person name="Li M.Y."/>
            <person name="Jade Lu M.Y."/>
            <person name="Nakayashiki H."/>
            <person name="Li W.H."/>
        </authorList>
    </citation>
    <scope>NUCLEOTIDE SEQUENCE [LARGE SCALE GENOMIC DNA]</scope>
    <source>
        <strain evidence="20">MZ5-1-6</strain>
    </source>
</reference>
<evidence type="ECO:0000256" key="3">
    <source>
        <dbReference type="ARBA" id="ARBA00004496"/>
    </source>
</evidence>
<keyword evidence="8 17" id="KW-0436">Ligase</keyword>
<comment type="catalytic activity">
    <reaction evidence="16 17">
        <text>(6S)-5,6,7,8-tetrahydrofolyl-(gamma-L-Glu)(n) + L-glutamate + ATP = (6S)-5,6,7,8-tetrahydrofolyl-(gamma-L-Glu)(n+1) + ADP + phosphate + H(+)</text>
        <dbReference type="Rhea" id="RHEA:10580"/>
        <dbReference type="Rhea" id="RHEA-COMP:14738"/>
        <dbReference type="Rhea" id="RHEA-COMP:14740"/>
        <dbReference type="ChEBI" id="CHEBI:15378"/>
        <dbReference type="ChEBI" id="CHEBI:29985"/>
        <dbReference type="ChEBI" id="CHEBI:30616"/>
        <dbReference type="ChEBI" id="CHEBI:43474"/>
        <dbReference type="ChEBI" id="CHEBI:141005"/>
        <dbReference type="ChEBI" id="CHEBI:456216"/>
        <dbReference type="EC" id="6.3.2.17"/>
    </reaction>
</comment>
<dbReference type="GO" id="GO:0006730">
    <property type="term" value="P:one-carbon metabolic process"/>
    <property type="evidence" value="ECO:0007669"/>
    <property type="project" value="UniProtKB-KW"/>
</dbReference>
<dbReference type="PIRSF" id="PIRSF038895">
    <property type="entry name" value="FPGS"/>
    <property type="match status" value="1"/>
</dbReference>
<keyword evidence="14" id="KW-0496">Mitochondrion</keyword>
<evidence type="ECO:0000256" key="18">
    <source>
        <dbReference type="PIRSR" id="PIRSR038895-1"/>
    </source>
</evidence>
<keyword evidence="6" id="KW-0963">Cytoplasm</keyword>
<feature type="binding site" evidence="19">
    <location>
        <position position="253"/>
    </location>
    <ligand>
        <name>Mg(2+)</name>
        <dbReference type="ChEBI" id="CHEBI:18420"/>
        <label>1</label>
    </ligand>
</feature>
<name>A0A4P7N380_PYROR</name>
<evidence type="ECO:0000256" key="11">
    <source>
        <dbReference type="ARBA" id="ARBA00022792"/>
    </source>
</evidence>
<evidence type="ECO:0000256" key="2">
    <source>
        <dbReference type="ARBA" id="ARBA00004305"/>
    </source>
</evidence>
<comment type="function">
    <text evidence="17">Catalyzes conversion of folates to polyglutamate derivatives allowing concentration of folate compounds in the cell and the intracellular retention of these cofactors, which are important substrates for most of the folate-dependent enzymes that are involved in one-carbon transfer reactions involved in purine, pyrimidine and amino acid synthesis.</text>
</comment>
<feature type="binding site" evidence="18">
    <location>
        <position position="383"/>
    </location>
    <ligand>
        <name>ATP</name>
        <dbReference type="ChEBI" id="CHEBI:30616"/>
    </ligand>
</feature>